<dbReference type="InterPro" id="IPR006140">
    <property type="entry name" value="D-isomer_DH_NAD-bd"/>
</dbReference>
<evidence type="ECO:0000256" key="4">
    <source>
        <dbReference type="RuleBase" id="RU003719"/>
    </source>
</evidence>
<evidence type="ECO:0000256" key="2">
    <source>
        <dbReference type="ARBA" id="ARBA00023002"/>
    </source>
</evidence>
<dbReference type="SUPFAM" id="SSF51735">
    <property type="entry name" value="NAD(P)-binding Rossmann-fold domains"/>
    <property type="match status" value="1"/>
</dbReference>
<dbReference type="InterPro" id="IPR006139">
    <property type="entry name" value="D-isomer_2_OHA_DH_cat_dom"/>
</dbReference>
<dbReference type="EMBL" id="LJCO01000014">
    <property type="protein sequence ID" value="KPV45084.1"/>
    <property type="molecule type" value="Genomic_DNA"/>
</dbReference>
<name>A0A0P9CH51_9BACL</name>
<comment type="caution">
    <text evidence="7">The sequence shown here is derived from an EMBL/GenBank/DDBJ whole genome shotgun (WGS) entry which is preliminary data.</text>
</comment>
<dbReference type="SUPFAM" id="SSF52283">
    <property type="entry name" value="Formate/glycerate dehydrogenase catalytic domain-like"/>
    <property type="match status" value="1"/>
</dbReference>
<evidence type="ECO:0000259" key="5">
    <source>
        <dbReference type="Pfam" id="PF00389"/>
    </source>
</evidence>
<evidence type="ECO:0008006" key="9">
    <source>
        <dbReference type="Google" id="ProtNLM"/>
    </source>
</evidence>
<dbReference type="OrthoDB" id="9805416at2"/>
<dbReference type="Gene3D" id="3.40.50.720">
    <property type="entry name" value="NAD(P)-binding Rossmann-like Domain"/>
    <property type="match status" value="2"/>
</dbReference>
<keyword evidence="8" id="KW-1185">Reference proteome</keyword>
<dbReference type="GO" id="GO:0016616">
    <property type="term" value="F:oxidoreductase activity, acting on the CH-OH group of donors, NAD or NADP as acceptor"/>
    <property type="evidence" value="ECO:0007669"/>
    <property type="project" value="InterPro"/>
</dbReference>
<dbReference type="PATRIC" id="fig|471514.4.peg.578"/>
<dbReference type="Proteomes" id="UP000050482">
    <property type="component" value="Unassembled WGS sequence"/>
</dbReference>
<dbReference type="GO" id="GO:0051287">
    <property type="term" value="F:NAD binding"/>
    <property type="evidence" value="ECO:0007669"/>
    <property type="project" value="InterPro"/>
</dbReference>
<comment type="similarity">
    <text evidence="1 4">Belongs to the D-isomer specific 2-hydroxyacid dehydrogenase family.</text>
</comment>
<evidence type="ECO:0000256" key="1">
    <source>
        <dbReference type="ARBA" id="ARBA00005854"/>
    </source>
</evidence>
<feature type="domain" description="D-isomer specific 2-hydroxyacid dehydrogenase catalytic" evidence="5">
    <location>
        <begin position="30"/>
        <end position="314"/>
    </location>
</feature>
<keyword evidence="2 4" id="KW-0560">Oxidoreductase</keyword>
<dbReference type="Pfam" id="PF00389">
    <property type="entry name" value="2-Hacid_dh"/>
    <property type="match status" value="1"/>
</dbReference>
<accession>A0A0P9CH51</accession>
<keyword evidence="3" id="KW-0520">NAD</keyword>
<evidence type="ECO:0000313" key="8">
    <source>
        <dbReference type="Proteomes" id="UP000050482"/>
    </source>
</evidence>
<proteinExistence type="inferred from homology"/>
<dbReference type="STRING" id="471514.AN477_03560"/>
<evidence type="ECO:0000256" key="3">
    <source>
        <dbReference type="ARBA" id="ARBA00023027"/>
    </source>
</evidence>
<dbReference type="PANTHER" id="PTHR42789:SF1">
    <property type="entry name" value="D-ISOMER SPECIFIC 2-HYDROXYACID DEHYDROGENASE FAMILY PROTEIN (AFU_ORTHOLOGUE AFUA_6G10090)"/>
    <property type="match status" value="1"/>
</dbReference>
<reference evidence="7 8" key="1">
    <citation type="submission" date="2015-09" db="EMBL/GenBank/DDBJ databases">
        <title>Draft genome sequence of Alicyclobacillus ferrooxydans DSM 22381.</title>
        <authorList>
            <person name="Hemp J."/>
        </authorList>
    </citation>
    <scope>NUCLEOTIDE SEQUENCE [LARGE SCALE GENOMIC DNA]</scope>
    <source>
        <strain evidence="7 8">TC-34</strain>
    </source>
</reference>
<dbReference type="RefSeq" id="WP_054967807.1">
    <property type="nucleotide sequence ID" value="NZ_LJCO01000014.1"/>
</dbReference>
<dbReference type="InterPro" id="IPR029753">
    <property type="entry name" value="D-isomer_DH_CS"/>
</dbReference>
<evidence type="ECO:0000313" key="7">
    <source>
        <dbReference type="EMBL" id="KPV45084.1"/>
    </source>
</evidence>
<dbReference type="Pfam" id="PF02826">
    <property type="entry name" value="2-Hacid_dh_C"/>
    <property type="match status" value="1"/>
</dbReference>
<gene>
    <name evidence="7" type="ORF">AN477_03560</name>
</gene>
<organism evidence="7 8">
    <name type="scientific">Alicyclobacillus ferrooxydans</name>
    <dbReference type="NCBI Taxonomy" id="471514"/>
    <lineage>
        <taxon>Bacteria</taxon>
        <taxon>Bacillati</taxon>
        <taxon>Bacillota</taxon>
        <taxon>Bacilli</taxon>
        <taxon>Bacillales</taxon>
        <taxon>Alicyclobacillaceae</taxon>
        <taxon>Alicyclobacillus</taxon>
    </lineage>
</organism>
<dbReference type="InterPro" id="IPR050857">
    <property type="entry name" value="D-2-hydroxyacid_DH"/>
</dbReference>
<protein>
    <recommendedName>
        <fullName evidence="9">Hydroxyacid dehydrogenase</fullName>
    </recommendedName>
</protein>
<dbReference type="AlphaFoldDB" id="A0A0P9CH51"/>
<dbReference type="InterPro" id="IPR036291">
    <property type="entry name" value="NAD(P)-bd_dom_sf"/>
</dbReference>
<feature type="domain" description="D-isomer specific 2-hydroxyacid dehydrogenase NAD-binding" evidence="6">
    <location>
        <begin position="107"/>
        <end position="283"/>
    </location>
</feature>
<sequence>MSIVISEHLWWPLPDWFDESYPVTYDTTLVENRDVLLRQVREAKAIIVRNKTRVDRELLEAAPQLKVVGRLGVGLDNIDVPACRDHGVKVVAARGCNATSVAEYVMACLLHHTRFLDRCSQSVKSGVWDRSLGTGTELYRKTLGLVGIGDIGQRVASRAKAFGMRILAFDPFVLSASAVVQDVGVELVSLKEVLTFSHFISIHVPLTHDTKSLIGMEELHMMREDSVLINTSRGGIIDEKSLSEVLAQSPTMAAYLDVREQEPPHPDDPLYQLPNVTLTPHIAGITVESSGRVAEFVLRQVANALSGSPVQGLV</sequence>
<dbReference type="CDD" id="cd12173">
    <property type="entry name" value="PGDH_4"/>
    <property type="match status" value="1"/>
</dbReference>
<dbReference type="PANTHER" id="PTHR42789">
    <property type="entry name" value="D-ISOMER SPECIFIC 2-HYDROXYACID DEHYDROGENASE FAMILY PROTEIN (AFU_ORTHOLOGUE AFUA_6G10090)"/>
    <property type="match status" value="1"/>
</dbReference>
<dbReference type="PROSITE" id="PS00670">
    <property type="entry name" value="D_2_HYDROXYACID_DH_2"/>
    <property type="match status" value="1"/>
</dbReference>
<dbReference type="PROSITE" id="PS00671">
    <property type="entry name" value="D_2_HYDROXYACID_DH_3"/>
    <property type="match status" value="1"/>
</dbReference>
<evidence type="ECO:0000259" key="6">
    <source>
        <dbReference type="Pfam" id="PF02826"/>
    </source>
</evidence>
<dbReference type="FunFam" id="3.40.50.720:FF:000203">
    <property type="entry name" value="D-3-phosphoglycerate dehydrogenase (SerA)"/>
    <property type="match status" value="1"/>
</dbReference>